<name>F5YD06_LEAAZ</name>
<dbReference type="HOGENOM" id="CLU_3259282_0_0_12"/>
<organism evidence="1 2">
    <name type="scientific">Leadbettera azotonutricia (strain ATCC BAA-888 / DSM 13862 / ZAS-9)</name>
    <name type="common">Treponema azotonutricium</name>
    <dbReference type="NCBI Taxonomy" id="545695"/>
    <lineage>
        <taxon>Bacteria</taxon>
        <taxon>Pseudomonadati</taxon>
        <taxon>Spirochaetota</taxon>
        <taxon>Spirochaetia</taxon>
        <taxon>Spirochaetales</taxon>
        <taxon>Breznakiellaceae</taxon>
        <taxon>Leadbettera</taxon>
    </lineage>
</organism>
<evidence type="ECO:0000313" key="1">
    <source>
        <dbReference type="EMBL" id="AEF80617.1"/>
    </source>
</evidence>
<reference evidence="1 2" key="2">
    <citation type="journal article" date="2011" name="ISME J.">
        <title>RNA-seq reveals cooperative metabolic interactions between two termite-gut spirochete species in co-culture.</title>
        <authorList>
            <person name="Rosenthal A.Z."/>
            <person name="Matson E.G."/>
            <person name="Eldar A."/>
            <person name="Leadbetter J.R."/>
        </authorList>
    </citation>
    <scope>NUCLEOTIDE SEQUENCE [LARGE SCALE GENOMIC DNA]</scope>
    <source>
        <strain evidence="2">ATCC BAA-888 / DSM 13862 / ZAS-9</strain>
    </source>
</reference>
<dbReference type="AlphaFoldDB" id="F5YD06"/>
<dbReference type="EMBL" id="CP001841">
    <property type="protein sequence ID" value="AEF80617.1"/>
    <property type="molecule type" value="Genomic_DNA"/>
</dbReference>
<dbReference type="STRING" id="545695.TREAZ_2811"/>
<dbReference type="KEGG" id="taz:TREAZ_2811"/>
<sequence length="42" mass="4749">MEKTSGAALGKEENPGFLREVCETGLISLYGIRNYEWQCLNK</sequence>
<dbReference type="InParanoid" id="F5YD06"/>
<proteinExistence type="predicted"/>
<keyword evidence="2" id="KW-1185">Reference proteome</keyword>
<evidence type="ECO:0000313" key="2">
    <source>
        <dbReference type="Proteomes" id="UP000009222"/>
    </source>
</evidence>
<reference evidence="2" key="1">
    <citation type="submission" date="2009-12" db="EMBL/GenBank/DDBJ databases">
        <title>Complete sequence of Treponema azotonutricium strain ZAS-9.</title>
        <authorList>
            <person name="Tetu S.G."/>
            <person name="Matson E."/>
            <person name="Ren Q."/>
            <person name="Seshadri R."/>
            <person name="Elbourne L."/>
            <person name="Hassan K.A."/>
            <person name="Durkin A."/>
            <person name="Radune D."/>
            <person name="Mohamoud Y."/>
            <person name="Shay R."/>
            <person name="Jin S."/>
            <person name="Zhang X."/>
            <person name="Lucey K."/>
            <person name="Ballor N.R."/>
            <person name="Ottesen E."/>
            <person name="Rosenthal R."/>
            <person name="Allen A."/>
            <person name="Leadbetter J.R."/>
            <person name="Paulsen I.T."/>
        </authorList>
    </citation>
    <scope>NUCLEOTIDE SEQUENCE [LARGE SCALE GENOMIC DNA]</scope>
    <source>
        <strain evidence="2">ATCC BAA-888 / DSM 13862 / ZAS-9</strain>
    </source>
</reference>
<accession>F5YD06</accession>
<dbReference type="Proteomes" id="UP000009222">
    <property type="component" value="Chromosome"/>
</dbReference>
<gene>
    <name evidence="1" type="ordered locus">TREAZ_2811</name>
</gene>
<protein>
    <submittedName>
        <fullName evidence="1">Uncharacterized protein</fullName>
    </submittedName>
</protein>